<feature type="region of interest" description="Disordered" evidence="2">
    <location>
        <begin position="1"/>
        <end position="37"/>
    </location>
</feature>
<feature type="domain" description="C2H2-type" evidence="3">
    <location>
        <begin position="162"/>
        <end position="189"/>
    </location>
</feature>
<dbReference type="PROSITE" id="PS00028">
    <property type="entry name" value="ZINC_FINGER_C2H2_1"/>
    <property type="match status" value="1"/>
</dbReference>
<evidence type="ECO:0000313" key="4">
    <source>
        <dbReference type="EMBL" id="ORY46431.1"/>
    </source>
</evidence>
<sequence>MNESTETKKPHSLIASNAFGNTSNSTSRIEQARPDSSATFASQAAVELAVKIEPSSVAPDACLGQSVKPDGMNSEEKSVLGLSDEPYQHGDDDDDMATDYGDEDTDSDLEAHAASSNDVKREICLKIFKTERVRELSCTCLSSKSYKGFKNHQYVHTTGIPFQCETCLQQFATQRILFKHVQHHSLDNRPIAPLTCPICTQSFTSLM</sequence>
<dbReference type="AlphaFoldDB" id="A0A1Y2CH97"/>
<accession>A0A1Y2CH97</accession>
<keyword evidence="5" id="KW-1185">Reference proteome</keyword>
<keyword evidence="1" id="KW-0863">Zinc-finger</keyword>
<protein>
    <recommendedName>
        <fullName evidence="3">C2H2-type domain-containing protein</fullName>
    </recommendedName>
</protein>
<proteinExistence type="predicted"/>
<dbReference type="OrthoDB" id="7930430at2759"/>
<dbReference type="GO" id="GO:0008270">
    <property type="term" value="F:zinc ion binding"/>
    <property type="evidence" value="ECO:0007669"/>
    <property type="project" value="UniProtKB-KW"/>
</dbReference>
<dbReference type="Proteomes" id="UP000193642">
    <property type="component" value="Unassembled WGS sequence"/>
</dbReference>
<dbReference type="PROSITE" id="PS50157">
    <property type="entry name" value="ZINC_FINGER_C2H2_2"/>
    <property type="match status" value="1"/>
</dbReference>
<dbReference type="Gene3D" id="3.30.160.60">
    <property type="entry name" value="Classic Zinc Finger"/>
    <property type="match status" value="1"/>
</dbReference>
<feature type="non-terminal residue" evidence="4">
    <location>
        <position position="207"/>
    </location>
</feature>
<dbReference type="SUPFAM" id="SSF57667">
    <property type="entry name" value="beta-beta-alpha zinc fingers"/>
    <property type="match status" value="1"/>
</dbReference>
<keyword evidence="1" id="KW-0862">Zinc</keyword>
<keyword evidence="1" id="KW-0479">Metal-binding</keyword>
<name>A0A1Y2CH97_9FUNG</name>
<evidence type="ECO:0000259" key="3">
    <source>
        <dbReference type="PROSITE" id="PS50157"/>
    </source>
</evidence>
<evidence type="ECO:0000256" key="2">
    <source>
        <dbReference type="SAM" id="MobiDB-lite"/>
    </source>
</evidence>
<evidence type="ECO:0000313" key="5">
    <source>
        <dbReference type="Proteomes" id="UP000193642"/>
    </source>
</evidence>
<gene>
    <name evidence="4" type="ORF">BCR33DRAFT_715516</name>
</gene>
<organism evidence="4 5">
    <name type="scientific">Rhizoclosmatium globosum</name>
    <dbReference type="NCBI Taxonomy" id="329046"/>
    <lineage>
        <taxon>Eukaryota</taxon>
        <taxon>Fungi</taxon>
        <taxon>Fungi incertae sedis</taxon>
        <taxon>Chytridiomycota</taxon>
        <taxon>Chytridiomycota incertae sedis</taxon>
        <taxon>Chytridiomycetes</taxon>
        <taxon>Chytridiales</taxon>
        <taxon>Chytriomycetaceae</taxon>
        <taxon>Rhizoclosmatium</taxon>
    </lineage>
</organism>
<feature type="region of interest" description="Disordered" evidence="2">
    <location>
        <begin position="59"/>
        <end position="107"/>
    </location>
</feature>
<feature type="compositionally biased region" description="Acidic residues" evidence="2">
    <location>
        <begin position="91"/>
        <end position="107"/>
    </location>
</feature>
<dbReference type="InterPro" id="IPR013087">
    <property type="entry name" value="Znf_C2H2_type"/>
</dbReference>
<dbReference type="InterPro" id="IPR036236">
    <property type="entry name" value="Znf_C2H2_sf"/>
</dbReference>
<feature type="compositionally biased region" description="Polar residues" evidence="2">
    <location>
        <begin position="14"/>
        <end position="37"/>
    </location>
</feature>
<reference evidence="4 5" key="1">
    <citation type="submission" date="2016-07" db="EMBL/GenBank/DDBJ databases">
        <title>Pervasive Adenine N6-methylation of Active Genes in Fungi.</title>
        <authorList>
            <consortium name="DOE Joint Genome Institute"/>
            <person name="Mondo S.J."/>
            <person name="Dannebaum R.O."/>
            <person name="Kuo R.C."/>
            <person name="Labutti K."/>
            <person name="Haridas S."/>
            <person name="Kuo A."/>
            <person name="Salamov A."/>
            <person name="Ahrendt S.R."/>
            <person name="Lipzen A."/>
            <person name="Sullivan W."/>
            <person name="Andreopoulos W.B."/>
            <person name="Clum A."/>
            <person name="Lindquist E."/>
            <person name="Daum C."/>
            <person name="Ramamoorthy G.K."/>
            <person name="Gryganskyi A."/>
            <person name="Culley D."/>
            <person name="Magnuson J.K."/>
            <person name="James T.Y."/>
            <person name="O'Malley M.A."/>
            <person name="Stajich J.E."/>
            <person name="Spatafora J.W."/>
            <person name="Visel A."/>
            <person name="Grigoriev I.V."/>
        </authorList>
    </citation>
    <scope>NUCLEOTIDE SEQUENCE [LARGE SCALE GENOMIC DNA]</scope>
    <source>
        <strain evidence="4 5">JEL800</strain>
    </source>
</reference>
<evidence type="ECO:0000256" key="1">
    <source>
        <dbReference type="PROSITE-ProRule" id="PRU00042"/>
    </source>
</evidence>
<dbReference type="EMBL" id="MCGO01000016">
    <property type="protein sequence ID" value="ORY46431.1"/>
    <property type="molecule type" value="Genomic_DNA"/>
</dbReference>
<comment type="caution">
    <text evidence="4">The sequence shown here is derived from an EMBL/GenBank/DDBJ whole genome shotgun (WGS) entry which is preliminary data.</text>
</comment>